<evidence type="ECO:0000313" key="1">
    <source>
        <dbReference type="EMBL" id="RGS42900.1"/>
    </source>
</evidence>
<reference evidence="1 2" key="1">
    <citation type="submission" date="2018-08" db="EMBL/GenBank/DDBJ databases">
        <title>A genome reference for cultivated species of the human gut microbiota.</title>
        <authorList>
            <person name="Zou Y."/>
            <person name="Xue W."/>
            <person name="Luo G."/>
        </authorList>
    </citation>
    <scope>NUCLEOTIDE SEQUENCE [LARGE SCALE GENOMIC DNA]</scope>
    <source>
        <strain evidence="1 2">AF22-21</strain>
    </source>
</reference>
<dbReference type="PANTHER" id="PTHR39206:SF1">
    <property type="entry name" value="SLL8004 PROTEIN"/>
    <property type="match status" value="1"/>
</dbReference>
<name>A0A3R6A0L2_9FIRM</name>
<dbReference type="Proteomes" id="UP000283295">
    <property type="component" value="Unassembled WGS sequence"/>
</dbReference>
<evidence type="ECO:0000313" key="2">
    <source>
        <dbReference type="Proteomes" id="UP000283295"/>
    </source>
</evidence>
<dbReference type="SUPFAM" id="SSF52540">
    <property type="entry name" value="P-loop containing nucleoside triphosphate hydrolases"/>
    <property type="match status" value="1"/>
</dbReference>
<proteinExistence type="predicted"/>
<comment type="caution">
    <text evidence="1">The sequence shown here is derived from an EMBL/GenBank/DDBJ whole genome shotgun (WGS) entry which is preliminary data.</text>
</comment>
<accession>A0A3R6A0L2</accession>
<dbReference type="InterPro" id="IPR027417">
    <property type="entry name" value="P-loop_NTPase"/>
</dbReference>
<protein>
    <submittedName>
        <fullName evidence="1">ATPase</fullName>
    </submittedName>
</protein>
<sequence length="185" mass="21072">MKKYILIAGVNGAGKSTLYQTLDSLKDIKRVNIDEIVRENGNWRNPADVMTAGKQAIRVIKDYFDKGISFNQETTLCGNSILKNIDTALNEGYVVELHYVGVDSVDIAKQRIAYRVEHGGHGIPDKDVERRYIESFINLKKVIGKCDMAIMYDNTNVFNRFAVYEKGRIVELSNNVPKWYTNNFV</sequence>
<dbReference type="Gene3D" id="3.40.50.300">
    <property type="entry name" value="P-loop containing nucleotide triphosphate hydrolases"/>
    <property type="match status" value="1"/>
</dbReference>
<dbReference type="EMBL" id="QRVK01000014">
    <property type="protein sequence ID" value="RGS42900.1"/>
    <property type="molecule type" value="Genomic_DNA"/>
</dbReference>
<dbReference type="AlphaFoldDB" id="A0A3R6A0L2"/>
<dbReference type="PANTHER" id="PTHR39206">
    <property type="entry name" value="SLL8004 PROTEIN"/>
    <property type="match status" value="1"/>
</dbReference>
<organism evidence="1 2">
    <name type="scientific">Coprococcus eutactus</name>
    <dbReference type="NCBI Taxonomy" id="33043"/>
    <lineage>
        <taxon>Bacteria</taxon>
        <taxon>Bacillati</taxon>
        <taxon>Bacillota</taxon>
        <taxon>Clostridia</taxon>
        <taxon>Lachnospirales</taxon>
        <taxon>Lachnospiraceae</taxon>
        <taxon>Coprococcus</taxon>
    </lineage>
</organism>
<dbReference type="OrthoDB" id="9791543at2"/>
<dbReference type="RefSeq" id="WP_119202602.1">
    <property type="nucleotide sequence ID" value="NZ_JAJCMH010000010.1"/>
</dbReference>
<gene>
    <name evidence="1" type="ORF">DWX94_07255</name>
</gene>